<protein>
    <recommendedName>
        <fullName evidence="4">Transcription factor domain-containing protein</fullName>
    </recommendedName>
</protein>
<dbReference type="PANTHER" id="PTHR31644">
    <property type="entry name" value="TRANSCRIPTIONAL ACTIVATOR ARO80-RELATED"/>
    <property type="match status" value="1"/>
</dbReference>
<evidence type="ECO:0000313" key="3">
    <source>
        <dbReference type="Proteomes" id="UP000326268"/>
    </source>
</evidence>
<keyword evidence="1" id="KW-0732">Signal</keyword>
<dbReference type="GO" id="GO:0045944">
    <property type="term" value="P:positive regulation of transcription by RNA polymerase II"/>
    <property type="evidence" value="ECO:0007669"/>
    <property type="project" value="TreeGrafter"/>
</dbReference>
<dbReference type="OrthoDB" id="2262349at2759"/>
<sequence length="449" mass="50576">MWGSTSMRKPGAIAALLIFIEWHCRPINCEDFDTGLDVSSLFVSQNQSSGAQHSARWTDDIDPACSSKSQTNVEGLPKRLNLVAPAYRSHMMSWTLLSTAVSLAQEIGCFSQDVLTNTITARQEAVSGSVRLEWNRTLCTFIHLTDQNLSLRLRLEPQLPGTRCGNMINQLHQSFSIDSFWESAIELATHTGKARELLYCWRSGELGVQSPVLTASWERFRRGLDRWNKQHAPMSNERDLSLRSVCLRLDYFYIRLCGLSPAAHVFQGSSGDYQREPYMSMLSELSDDAVKASVDLLNCVTHDLPLSTLFKYVGVRYWLYIVCASLFLLKATLRVEERLEDGHPHILLIRQAVRAVKENAPDDMHMSQRYATLLDVYVNAALRSPPSAVISQDIFGLEFDDSSTSNCDHFQGSTLDQVSNIMYDFSFSNYLPDMVGLNDIFSFLPPGSD</sequence>
<proteinExistence type="predicted"/>
<evidence type="ECO:0000256" key="1">
    <source>
        <dbReference type="SAM" id="SignalP"/>
    </source>
</evidence>
<keyword evidence="3" id="KW-1185">Reference proteome</keyword>
<feature type="chain" id="PRO_5024829846" description="Transcription factor domain-containing protein" evidence="1">
    <location>
        <begin position="30"/>
        <end position="449"/>
    </location>
</feature>
<name>A0A5N7A1V6_9EURO</name>
<organism evidence="2 3">
    <name type="scientific">Aspergillus caelatus</name>
    <dbReference type="NCBI Taxonomy" id="61420"/>
    <lineage>
        <taxon>Eukaryota</taxon>
        <taxon>Fungi</taxon>
        <taxon>Dikarya</taxon>
        <taxon>Ascomycota</taxon>
        <taxon>Pezizomycotina</taxon>
        <taxon>Eurotiomycetes</taxon>
        <taxon>Eurotiomycetidae</taxon>
        <taxon>Eurotiales</taxon>
        <taxon>Aspergillaceae</taxon>
        <taxon>Aspergillus</taxon>
        <taxon>Aspergillus subgen. Circumdati</taxon>
    </lineage>
</organism>
<reference evidence="2 3" key="1">
    <citation type="submission" date="2019-04" db="EMBL/GenBank/DDBJ databases">
        <title>Friends and foes A comparative genomics studyof 23 Aspergillus species from section Flavi.</title>
        <authorList>
            <consortium name="DOE Joint Genome Institute"/>
            <person name="Kjaerbolling I."/>
            <person name="Vesth T."/>
            <person name="Frisvad J.C."/>
            <person name="Nybo J.L."/>
            <person name="Theobald S."/>
            <person name="Kildgaard S."/>
            <person name="Isbrandt T."/>
            <person name="Kuo A."/>
            <person name="Sato A."/>
            <person name="Lyhne E.K."/>
            <person name="Kogle M.E."/>
            <person name="Wiebenga A."/>
            <person name="Kun R.S."/>
            <person name="Lubbers R.J."/>
            <person name="Makela M.R."/>
            <person name="Barry K."/>
            <person name="Chovatia M."/>
            <person name="Clum A."/>
            <person name="Daum C."/>
            <person name="Haridas S."/>
            <person name="He G."/>
            <person name="LaButti K."/>
            <person name="Lipzen A."/>
            <person name="Mondo S."/>
            <person name="Riley R."/>
            <person name="Salamov A."/>
            <person name="Simmons B.A."/>
            <person name="Magnuson J.K."/>
            <person name="Henrissat B."/>
            <person name="Mortensen U.H."/>
            <person name="Larsen T.O."/>
            <person name="Devries R.P."/>
            <person name="Grigoriev I.V."/>
            <person name="Machida M."/>
            <person name="Baker S.E."/>
            <person name="Andersen M.R."/>
        </authorList>
    </citation>
    <scope>NUCLEOTIDE SEQUENCE [LARGE SCALE GENOMIC DNA]</scope>
    <source>
        <strain evidence="2 3">CBS 763.97</strain>
    </source>
</reference>
<dbReference type="GO" id="GO:0009074">
    <property type="term" value="P:aromatic amino acid family catabolic process"/>
    <property type="evidence" value="ECO:0007669"/>
    <property type="project" value="TreeGrafter"/>
</dbReference>
<dbReference type="PANTHER" id="PTHR31644:SF2">
    <property type="entry name" value="TRANSCRIPTIONAL ACTIVATOR ARO80-RELATED"/>
    <property type="match status" value="1"/>
</dbReference>
<dbReference type="CDD" id="cd12148">
    <property type="entry name" value="fungal_TF_MHR"/>
    <property type="match status" value="1"/>
</dbReference>
<dbReference type="GO" id="GO:0005634">
    <property type="term" value="C:nucleus"/>
    <property type="evidence" value="ECO:0007669"/>
    <property type="project" value="TreeGrafter"/>
</dbReference>
<dbReference type="InterPro" id="IPR052780">
    <property type="entry name" value="AAA_Catabolism_Regulators"/>
</dbReference>
<evidence type="ECO:0008006" key="4">
    <source>
        <dbReference type="Google" id="ProtNLM"/>
    </source>
</evidence>
<accession>A0A5N7A1V6</accession>
<evidence type="ECO:0000313" key="2">
    <source>
        <dbReference type="EMBL" id="KAE8363166.1"/>
    </source>
</evidence>
<dbReference type="GO" id="GO:0000981">
    <property type="term" value="F:DNA-binding transcription factor activity, RNA polymerase II-specific"/>
    <property type="evidence" value="ECO:0007669"/>
    <property type="project" value="TreeGrafter"/>
</dbReference>
<feature type="signal peptide" evidence="1">
    <location>
        <begin position="1"/>
        <end position="29"/>
    </location>
</feature>
<dbReference type="AlphaFoldDB" id="A0A5N7A1V6"/>
<dbReference type="GeneID" id="43658435"/>
<dbReference type="EMBL" id="ML737683">
    <property type="protein sequence ID" value="KAE8363166.1"/>
    <property type="molecule type" value="Genomic_DNA"/>
</dbReference>
<dbReference type="RefSeq" id="XP_031926247.1">
    <property type="nucleotide sequence ID" value="XM_032073989.1"/>
</dbReference>
<gene>
    <name evidence="2" type="ORF">BDV27DRAFT_165647</name>
</gene>
<dbReference type="Proteomes" id="UP000326268">
    <property type="component" value="Unassembled WGS sequence"/>
</dbReference>